<name>A0A6N1NSQ2_9VIRU</name>
<dbReference type="GeneID" id="80518155"/>
<reference evidence="1" key="1">
    <citation type="submission" date="2017-01" db="EMBL/GenBank/DDBJ databases">
        <authorList>
            <person name="Assis F.L."/>
            <person name="Abrahao J.S."/>
            <person name="Silva L."/>
            <person name="Khalil J.B."/>
            <person name="Rodrigues R."/>
            <person name="Silva L.S."/>
            <person name="Arantes T."/>
            <person name="Boratto P."/>
            <person name="Andrade M."/>
            <person name="Kroon E.G."/>
            <person name="Ribeiro B."/>
            <person name="Bergier I."/>
            <person name="Seligmann H."/>
            <person name="Ghigo E."/>
            <person name="Colson P."/>
            <person name="Levasseur A."/>
            <person name="Raoult D."/>
            <person name="Scola B.L."/>
        </authorList>
    </citation>
    <scope>NUCLEOTIDE SEQUENCE</scope>
    <source>
        <strain evidence="1">Soda lake</strain>
    </source>
</reference>
<organism evidence="1">
    <name type="scientific">Tupanvirus soda lake</name>
    <dbReference type="NCBI Taxonomy" id="2126985"/>
    <lineage>
        <taxon>Viruses</taxon>
        <taxon>Varidnaviria</taxon>
        <taxon>Bamfordvirae</taxon>
        <taxon>Nucleocytoviricota</taxon>
        <taxon>Megaviricetes</taxon>
        <taxon>Imitervirales</taxon>
        <taxon>Mimiviridae</taxon>
        <taxon>Megamimivirinae</taxon>
        <taxon>Tupanvirus</taxon>
        <taxon>Tupanvirus salinum</taxon>
    </lineage>
</organism>
<sequence length="96" mass="11078">MKKMLNIESTINDFKNAIINGNINDARIFLDTKLIDINMENGWPIRESIKQWNIQMVAMLLSYGCSTKHIYDNNITGIDSSYVSIIIHNARELNFN</sequence>
<accession>A0A6N1NSQ2</accession>
<dbReference type="KEGG" id="vg:80518155"/>
<dbReference type="RefSeq" id="YP_010781391.1">
    <property type="nucleotide sequence ID" value="NC_075039.1"/>
</dbReference>
<protein>
    <submittedName>
        <fullName evidence="1">Putative orfan</fullName>
    </submittedName>
</protein>
<proteinExistence type="predicted"/>
<reference evidence="1" key="2">
    <citation type="journal article" date="2018" name="Nat. Commun.">
        <title>Tailed giant Tupanvirus possesses the most complete translational apparatus of the known virosphere.</title>
        <authorList>
            <person name="Abrahao J."/>
            <person name="Silva L."/>
            <person name="Silva L.S."/>
            <person name="Khalil J.Y.B."/>
            <person name="Rodrigues R."/>
            <person name="Arantes T."/>
            <person name="Assis F."/>
            <person name="Boratto P."/>
            <person name="Andrade M."/>
            <person name="Kroon E.G."/>
            <person name="Ribeiro B."/>
            <person name="Bergier I."/>
            <person name="Seligmann H."/>
            <person name="Ghigo E."/>
            <person name="Colson P."/>
            <person name="Levasseur A."/>
            <person name="Kroemer G."/>
            <person name="Raoult D."/>
            <person name="La Scola B."/>
        </authorList>
    </citation>
    <scope>NUCLEOTIDE SEQUENCE [LARGE SCALE GENOMIC DNA]</scope>
    <source>
        <strain evidence="1">Soda lake</strain>
    </source>
</reference>
<evidence type="ECO:0000313" key="1">
    <source>
        <dbReference type="EMBL" id="QKU34746.1"/>
    </source>
</evidence>
<dbReference type="EMBL" id="KY523104">
    <property type="protein sequence ID" value="QKU34746.1"/>
    <property type="molecule type" value="Genomic_DNA"/>
</dbReference>